<evidence type="ECO:0000256" key="1">
    <source>
        <dbReference type="ARBA" id="ARBA00011073"/>
    </source>
</evidence>
<sequence>MRRALQIHRDCPFQLSVRVVWSWLRFARCRRLFLMLFFGVRRIHIFYRRPSDACKMEDILYCLGSSLCSGIGGYIHTFFPSAVCLRGLCVWILAQLTVVEDSRVSHLDGASGPILCTNCAFSELPRSAAPGSMGAEWELRVRCGVDYAFGSRSLWTRGGGCADFDETGRLIVVTGCLSAGAPRYAPLGRQLLLWRWGVVALGACFAPDGRLLCVSSNFGALVGGLSLVLASCLGAAESFDVVTGSSSSLRGRVGLLGSMVWRCSVLANCVRSTPAMQSMIPKREIGALQFLKNNPEYDGRGVVIAVWDTGVDPTARGLQITSQGEPKIVDLIDASGSGDVHMLATFKITDSSRTITTLTGRIVSIPRHWKPVDGLIRVGVKSAAEIFPAALLDQLRAEATDRYWRPTVQRLCDYLKEAVDSSMHTIALPNPVIGEAHTADYKAEGDKTDRTGASSATSFVSCKEEVDEQRKEHDEIDEALKSLLKGPLIRSDTAPNFASFREWLDFADKMKDPTILKSMERILATLNEQQEYFAPVFDCFVFKGEDGDFVACVDISPYEETPTTLGDMPLLKDFSIGRQVAHFGNDTLLYFTVKILNEGDLLQIVTNCGSHGTHVAAIAAAYFPPSENCDGDKDPKVSHLPEEANQNGVAPGAQIVSIKIADTHLLGMETNTSLLCALNWTTKLKCDIVNYSFGEKAFLPNFGRIYTHLTQFVMNTNVAFVTSGGNGGPALGTVGSPGGAVDGLIGVAPLLFPKMMEYMYCQPTWNNNCSCTKNCENATGQSDTTIDNPTTSSDVAKESTDLVPSAYTWGSRGPSLDGDLGLTVAACGAAVADVAAWKCSAFDLLNGSSMSSPSVAGGFALVLSALRQSESQPCLRVPFNLWRAAIFACAKPLPHLSPLEQGAGLFQVGATYEFLRDIIRPKPIQSAPLSRVNQVESLRTPEIASAAPNGGCAQLNQFSGWWLSCHVSGPGCIVENSRGLHNRGIWLRRGWLPFSHHCNGLQSAPPKMSYTIHLEPRFCNTISAEFRRNFSLNLSVQVGYQSSNTGYELQRPNWLHIAPFVMLASRSRTLPLFINPAAFEEASTEVVEFNPPSRVCHTCVAFVNANSPQHEVLALLPITIQLPAVTHLDVVNGVHSFGLCGDFSYTQKVCRWFVRIPRGSTAGVLRLRRVDSDGDVPCSFTISVVQPAPLGSTLGTGYEVVHRRINLVSRVAGGVGLSGRNDLPSAYEAASADFVFTFAIEWVCDCVEITVAQHHGCDTPTVCRISGRLDFHGLEVRPEKLVFHSSQTYFPISLRSNFGLENIKFDLESKYWIQPVRPASSSRCYRKLVAYEEGSLGLPGVHSLSLVYNFFCHFKTDGAVFDFRRLTTLLYEADVVQVVYHVYDGCGRFKGAGSYQSVSNPKYRFKLAKGPHQLVATILYADTKKVSYTAKEPDALDKLAHYPLLVRWPLVTSNVASISNTSNSTLGEGPTSCQLVLEVSTSLATLALTDVDYERTCARFVRNSGGGCDDETIGENRGGDGDRNADLKCPKRDPIFGNLQKFPTVPGHLAAGECVTEVIGVVEENFASYAISGSYFEGRMAYYDNRDLKNTVKLPLEVHVGPRDSGGATTTTPSKATAGRGVFGLRARDVWLLRWIANAYFGLNTASNCWVTPYETNSLSKSGSLKERKKKNGGNTSNSINGSSNKTKEGGTSISHHVTALLNAGSDTTNTDRAAVWKAVNAAMTDLVDAVTALNIASPDENLSYLLPPPFAGIENDDDGGIGTIPLIADTSSTSKAAAEPVVQKPKLSSEASEGETTVKPSEKSITRVQVVEVLSVYGRYLCEQITLRKRSRGALAALNLVIIRLQLLLGPPSPKDASVRLMKNYFDGEDVKVATSVGMSVVEVERVKPLFSGFWLAHLFVLHPQLPLLDALMRLAFQLGSPTGKGGSSPPSTIAAKHPDLAREKVTMDCASIAFPWMVEQLKRMGLGSLARRLERQMPSRFSAFDYTLVLSRPPASAPPSHHLSEDA</sequence>
<evidence type="ECO:0000256" key="4">
    <source>
        <dbReference type="ARBA" id="ARBA00022825"/>
    </source>
</evidence>
<keyword evidence="3 5" id="KW-0378">Hydrolase</keyword>
<feature type="active site" description="Charge relay system" evidence="5">
    <location>
        <position position="849"/>
    </location>
</feature>
<dbReference type="Proteomes" id="UP001651158">
    <property type="component" value="Unassembled WGS sequence"/>
</dbReference>
<feature type="domain" description="Peptidase S8/S53" evidence="7">
    <location>
        <begin position="299"/>
        <end position="868"/>
    </location>
</feature>
<dbReference type="PROSITE" id="PS51892">
    <property type="entry name" value="SUBTILASE"/>
    <property type="match status" value="1"/>
</dbReference>
<gene>
    <name evidence="8" type="ORF">TcWFU_010241</name>
</gene>
<dbReference type="InterPro" id="IPR050131">
    <property type="entry name" value="Peptidase_S8_subtilisin-like"/>
</dbReference>
<evidence type="ECO:0000259" key="7">
    <source>
        <dbReference type="Pfam" id="PF00082"/>
    </source>
</evidence>
<comment type="caution">
    <text evidence="8">The sequence shown here is derived from an EMBL/GenBank/DDBJ whole genome shotgun (WGS) entry which is preliminary data.</text>
</comment>
<feature type="region of interest" description="Disordered" evidence="6">
    <location>
        <begin position="1776"/>
        <end position="1801"/>
    </location>
</feature>
<dbReference type="PRINTS" id="PR00723">
    <property type="entry name" value="SUBTILISIN"/>
</dbReference>
<protein>
    <submittedName>
        <fullName evidence="8">Tripeptidyl-peptidase 2</fullName>
    </submittedName>
</protein>
<dbReference type="PANTHER" id="PTHR43806">
    <property type="entry name" value="PEPTIDASE S8"/>
    <property type="match status" value="1"/>
</dbReference>
<feature type="active site" description="Charge relay system" evidence="5">
    <location>
        <position position="308"/>
    </location>
</feature>
<feature type="compositionally biased region" description="Polar residues" evidence="6">
    <location>
        <begin position="1790"/>
        <end position="1800"/>
    </location>
</feature>
<dbReference type="SUPFAM" id="SSF52743">
    <property type="entry name" value="Subtilisin-like"/>
    <property type="match status" value="1"/>
</dbReference>
<proteinExistence type="inferred from homology"/>
<name>A0ABR4QBQ3_9CEST</name>
<keyword evidence="4 5" id="KW-0720">Serine protease</keyword>
<feature type="compositionally biased region" description="Low complexity" evidence="6">
    <location>
        <begin position="1673"/>
        <end position="1685"/>
    </location>
</feature>
<comment type="similarity">
    <text evidence="1 5">Belongs to the peptidase S8 family.</text>
</comment>
<dbReference type="Gene3D" id="3.40.50.200">
    <property type="entry name" value="Peptidase S8/S53 domain"/>
    <property type="match status" value="2"/>
</dbReference>
<feature type="region of interest" description="Disordered" evidence="6">
    <location>
        <begin position="1658"/>
        <end position="1692"/>
    </location>
</feature>
<dbReference type="PANTHER" id="PTHR43806:SF14">
    <property type="entry name" value="TRIPEPTIDYL-PEPTIDASE 2"/>
    <property type="match status" value="1"/>
</dbReference>
<dbReference type="InterPro" id="IPR000209">
    <property type="entry name" value="Peptidase_S8/S53_dom"/>
</dbReference>
<evidence type="ECO:0000313" key="9">
    <source>
        <dbReference type="Proteomes" id="UP001651158"/>
    </source>
</evidence>
<keyword evidence="2 5" id="KW-0645">Protease</keyword>
<dbReference type="EMBL" id="JAKROA010000005">
    <property type="protein sequence ID" value="KAL5107178.1"/>
    <property type="molecule type" value="Genomic_DNA"/>
</dbReference>
<evidence type="ECO:0000256" key="3">
    <source>
        <dbReference type="ARBA" id="ARBA00022801"/>
    </source>
</evidence>
<evidence type="ECO:0000256" key="6">
    <source>
        <dbReference type="SAM" id="MobiDB-lite"/>
    </source>
</evidence>
<accession>A0ABR4QBQ3</accession>
<reference evidence="8 9" key="1">
    <citation type="journal article" date="2022" name="Front. Cell. Infect. Microbiol.">
        <title>The Genomes of Two Strains of Taenia crassiceps the Animal Model for the Study of Human Cysticercosis.</title>
        <authorList>
            <person name="Bobes R.J."/>
            <person name="Estrada K."/>
            <person name="Rios-Valencia D.G."/>
            <person name="Calderon-Gallegos A."/>
            <person name="de la Torre P."/>
            <person name="Carrero J.C."/>
            <person name="Sanchez-Flores A."/>
            <person name="Laclette J.P."/>
        </authorList>
    </citation>
    <scope>NUCLEOTIDE SEQUENCE [LARGE SCALE GENOMIC DNA]</scope>
    <source>
        <strain evidence="8">WFUcys</strain>
    </source>
</reference>
<dbReference type="InterPro" id="IPR036852">
    <property type="entry name" value="Peptidase_S8/S53_dom_sf"/>
</dbReference>
<evidence type="ECO:0000313" key="8">
    <source>
        <dbReference type="EMBL" id="KAL5107178.1"/>
    </source>
</evidence>
<keyword evidence="9" id="KW-1185">Reference proteome</keyword>
<dbReference type="Pfam" id="PF00082">
    <property type="entry name" value="Peptidase_S8"/>
    <property type="match status" value="1"/>
</dbReference>
<feature type="active site" description="Charge relay system" evidence="5">
    <location>
        <position position="611"/>
    </location>
</feature>
<organism evidence="8 9">
    <name type="scientific">Taenia crassiceps</name>
    <dbReference type="NCBI Taxonomy" id="6207"/>
    <lineage>
        <taxon>Eukaryota</taxon>
        <taxon>Metazoa</taxon>
        <taxon>Spiralia</taxon>
        <taxon>Lophotrochozoa</taxon>
        <taxon>Platyhelminthes</taxon>
        <taxon>Cestoda</taxon>
        <taxon>Eucestoda</taxon>
        <taxon>Cyclophyllidea</taxon>
        <taxon>Taeniidae</taxon>
        <taxon>Taenia</taxon>
    </lineage>
</organism>
<evidence type="ECO:0000256" key="5">
    <source>
        <dbReference type="PROSITE-ProRule" id="PRU01240"/>
    </source>
</evidence>
<evidence type="ECO:0000256" key="2">
    <source>
        <dbReference type="ARBA" id="ARBA00022670"/>
    </source>
</evidence>
<dbReference type="InterPro" id="IPR015500">
    <property type="entry name" value="Peptidase_S8_subtilisin-rel"/>
</dbReference>